<evidence type="ECO:0000313" key="1">
    <source>
        <dbReference type="EMBL" id="PRW56839.1"/>
    </source>
</evidence>
<dbReference type="Proteomes" id="UP000239899">
    <property type="component" value="Unassembled WGS sequence"/>
</dbReference>
<reference evidence="1 2" key="1">
    <citation type="journal article" date="2018" name="Plant J.">
        <title>Genome sequences of Chlorella sorokiniana UTEX 1602 and Micractinium conductrix SAG 241.80: implications to maltose excretion by a green alga.</title>
        <authorList>
            <person name="Arriola M.B."/>
            <person name="Velmurugan N."/>
            <person name="Zhang Y."/>
            <person name="Plunkett M.H."/>
            <person name="Hondzo H."/>
            <person name="Barney B.M."/>
        </authorList>
    </citation>
    <scope>NUCLEOTIDE SEQUENCE [LARGE SCALE GENOMIC DNA]</scope>
    <source>
        <strain evidence="2">UTEX 1602</strain>
    </source>
</reference>
<accession>A0A2P6TRZ6</accession>
<dbReference type="OrthoDB" id="10601768at2759"/>
<evidence type="ECO:0000313" key="2">
    <source>
        <dbReference type="Proteomes" id="UP000239899"/>
    </source>
</evidence>
<protein>
    <submittedName>
        <fullName evidence="1">Seleno U</fullName>
    </submittedName>
</protein>
<sequence>MLSARLGAVACAPGRAGPVLRLGPSPRLSAALDGFAGITVTHPINRGRASLVPAAVGGSGSGAAPAGNATPGLADAFDRLRGITVHRVSDKQEVEITSLWGADERAVLAFGRHMG</sequence>
<proteinExistence type="predicted"/>
<keyword evidence="2" id="KW-1185">Reference proteome</keyword>
<name>A0A2P6TRZ6_CHLSO</name>
<comment type="caution">
    <text evidence="1">The sequence shown here is derived from an EMBL/GenBank/DDBJ whole genome shotgun (WGS) entry which is preliminary data.</text>
</comment>
<gene>
    <name evidence="1" type="ORF">C2E21_4815</name>
</gene>
<dbReference type="AlphaFoldDB" id="A0A2P6TRZ6"/>
<organism evidence="1 2">
    <name type="scientific">Chlorella sorokiniana</name>
    <name type="common">Freshwater green alga</name>
    <dbReference type="NCBI Taxonomy" id="3076"/>
    <lineage>
        <taxon>Eukaryota</taxon>
        <taxon>Viridiplantae</taxon>
        <taxon>Chlorophyta</taxon>
        <taxon>core chlorophytes</taxon>
        <taxon>Trebouxiophyceae</taxon>
        <taxon>Chlorellales</taxon>
        <taxon>Chlorellaceae</taxon>
        <taxon>Chlorella clade</taxon>
        <taxon>Chlorella</taxon>
    </lineage>
</organism>
<dbReference type="EMBL" id="LHPG02000008">
    <property type="protein sequence ID" value="PRW56839.1"/>
    <property type="molecule type" value="Genomic_DNA"/>
</dbReference>